<dbReference type="Proteomes" id="UP000256373">
    <property type="component" value="Unassembled WGS sequence"/>
</dbReference>
<feature type="region of interest" description="Disordered" evidence="1">
    <location>
        <begin position="228"/>
        <end position="283"/>
    </location>
</feature>
<feature type="compositionally biased region" description="Basic residues" evidence="1">
    <location>
        <begin position="271"/>
        <end position="283"/>
    </location>
</feature>
<accession>A0A3D8Y9K0</accession>
<proteinExistence type="predicted"/>
<feature type="compositionally biased region" description="Basic and acidic residues" evidence="1">
    <location>
        <begin position="257"/>
        <end position="270"/>
    </location>
</feature>
<evidence type="ECO:0008006" key="4">
    <source>
        <dbReference type="Google" id="ProtNLM"/>
    </source>
</evidence>
<sequence length="283" mass="32494">MQEKNLNYLKDQVKYTGFGDGLENALRENMQSGKTAFELQHQTKFGNDQAEATLHFRKSSETDKYFFNKYDLAVKPEGEKDALKQTFHIGFDNNITLKEGYNLLSGRSVQKEMSKLVETSDAGSKRLEPKGEKYTAWLKMDLTDKDQNDNFKIRQYHQNYGFDLKATLDKYPIKELGNAEDKTRLIESLQKGNRQAVTFVIDGKEEKRFIEASPQFKAINQYDSAMKRTGFSSSQPKSQKHAEQQTATEKISAPTSKKSEKQSKESDTTRKPARARKNRRSVT</sequence>
<evidence type="ECO:0000313" key="2">
    <source>
        <dbReference type="EMBL" id="REA60162.1"/>
    </source>
</evidence>
<organism evidence="2 3">
    <name type="scientific">Dyadobacter luteus</name>
    <dbReference type="NCBI Taxonomy" id="2259619"/>
    <lineage>
        <taxon>Bacteria</taxon>
        <taxon>Pseudomonadati</taxon>
        <taxon>Bacteroidota</taxon>
        <taxon>Cytophagia</taxon>
        <taxon>Cytophagales</taxon>
        <taxon>Spirosomataceae</taxon>
        <taxon>Dyadobacter</taxon>
    </lineage>
</organism>
<dbReference type="RefSeq" id="WP_115831907.1">
    <property type="nucleotide sequence ID" value="NZ_QNUL01000012.1"/>
</dbReference>
<dbReference type="OrthoDB" id="6372253at2"/>
<comment type="caution">
    <text evidence="2">The sequence shown here is derived from an EMBL/GenBank/DDBJ whole genome shotgun (WGS) entry which is preliminary data.</text>
</comment>
<dbReference type="AlphaFoldDB" id="A0A3D8Y9K0"/>
<name>A0A3D8Y9K0_9BACT</name>
<evidence type="ECO:0000256" key="1">
    <source>
        <dbReference type="SAM" id="MobiDB-lite"/>
    </source>
</evidence>
<gene>
    <name evidence="2" type="ORF">DSL64_15935</name>
</gene>
<keyword evidence="3" id="KW-1185">Reference proteome</keyword>
<reference evidence="2 3" key="1">
    <citation type="submission" date="2018-07" db="EMBL/GenBank/DDBJ databases">
        <title>Dyadobacter roseus sp. nov., isolated from rose rhizosphere soil.</title>
        <authorList>
            <person name="Chen L."/>
        </authorList>
    </citation>
    <scope>NUCLEOTIDE SEQUENCE [LARGE SCALE GENOMIC DNA]</scope>
    <source>
        <strain evidence="2 3">RS19</strain>
    </source>
</reference>
<evidence type="ECO:0000313" key="3">
    <source>
        <dbReference type="Proteomes" id="UP000256373"/>
    </source>
</evidence>
<protein>
    <recommendedName>
        <fullName evidence="4">DUF3945 domain-containing protein</fullName>
    </recommendedName>
</protein>
<feature type="compositionally biased region" description="Polar residues" evidence="1">
    <location>
        <begin position="244"/>
        <end position="255"/>
    </location>
</feature>
<dbReference type="EMBL" id="QNUL01000012">
    <property type="protein sequence ID" value="REA60162.1"/>
    <property type="molecule type" value="Genomic_DNA"/>
</dbReference>